<sequence length="293" mass="32688">MRLVLGIFPNLEKNSVRNVLRRVVDLCRNNNIEPILPYSIADEYFCKGYSTEDCLSMQCFTAAMSLGGDGTLLRMTRHTASLKIPVFGVNFGKLGFLTEVEFPQMEEAILKVRDGDFWVEQRSMLQAAVFDENKHEAICAHALNDFVLTKGHFSRLARLDVRIAGQKSVVYPSDGVIVATATGSTAYSLAAGGPIVYPGLDVSILTPICAHSLETRPLIIPMSDTIEISVMPPCDEWYLSADGINIKRITEKEKVVIQKSPLSVQFLHIYPSTYYETWQEKLRRGGDNSKFQG</sequence>
<name>A0A644ZST9_9ZZZZ</name>
<evidence type="ECO:0000313" key="5">
    <source>
        <dbReference type="EMBL" id="MPM44069.1"/>
    </source>
</evidence>
<dbReference type="Pfam" id="PF01513">
    <property type="entry name" value="NAD_kinase"/>
    <property type="match status" value="1"/>
</dbReference>
<reference evidence="5" key="1">
    <citation type="submission" date="2019-08" db="EMBL/GenBank/DDBJ databases">
        <authorList>
            <person name="Kucharzyk K."/>
            <person name="Murdoch R.W."/>
            <person name="Higgins S."/>
            <person name="Loffler F."/>
        </authorList>
    </citation>
    <scope>NUCLEOTIDE SEQUENCE</scope>
</reference>
<dbReference type="EC" id="2.7.1.23" evidence="5"/>
<dbReference type="GO" id="GO:0006741">
    <property type="term" value="P:NADP+ biosynthetic process"/>
    <property type="evidence" value="ECO:0007669"/>
    <property type="project" value="InterPro"/>
</dbReference>
<dbReference type="InterPro" id="IPR017438">
    <property type="entry name" value="ATP-NAD_kinase_N"/>
</dbReference>
<dbReference type="Pfam" id="PF20143">
    <property type="entry name" value="NAD_kinase_C"/>
    <property type="match status" value="1"/>
</dbReference>
<comment type="caution">
    <text evidence="5">The sequence shown here is derived from an EMBL/GenBank/DDBJ whole genome shotgun (WGS) entry which is preliminary data.</text>
</comment>
<dbReference type="AlphaFoldDB" id="A0A644ZST9"/>
<protein>
    <submittedName>
        <fullName evidence="5">NAD kinase</fullName>
        <ecNumber evidence="5">2.7.1.23</ecNumber>
    </submittedName>
</protein>
<keyword evidence="2 5" id="KW-0418">Kinase</keyword>
<evidence type="ECO:0000256" key="3">
    <source>
        <dbReference type="ARBA" id="ARBA00022857"/>
    </source>
</evidence>
<dbReference type="InterPro" id="IPR016064">
    <property type="entry name" value="NAD/diacylglycerol_kinase_sf"/>
</dbReference>
<dbReference type="PANTHER" id="PTHR20275">
    <property type="entry name" value="NAD KINASE"/>
    <property type="match status" value="1"/>
</dbReference>
<evidence type="ECO:0000256" key="2">
    <source>
        <dbReference type="ARBA" id="ARBA00022777"/>
    </source>
</evidence>
<dbReference type="GO" id="GO:0019674">
    <property type="term" value="P:NAD+ metabolic process"/>
    <property type="evidence" value="ECO:0007669"/>
    <property type="project" value="InterPro"/>
</dbReference>
<dbReference type="HAMAP" id="MF_00361">
    <property type="entry name" value="NAD_kinase"/>
    <property type="match status" value="1"/>
</dbReference>
<keyword evidence="3" id="KW-0521">NADP</keyword>
<keyword evidence="1 5" id="KW-0808">Transferase</keyword>
<evidence type="ECO:0000256" key="1">
    <source>
        <dbReference type="ARBA" id="ARBA00022679"/>
    </source>
</evidence>
<organism evidence="5">
    <name type="scientific">bioreactor metagenome</name>
    <dbReference type="NCBI Taxonomy" id="1076179"/>
    <lineage>
        <taxon>unclassified sequences</taxon>
        <taxon>metagenomes</taxon>
        <taxon>ecological metagenomes</taxon>
    </lineage>
</organism>
<dbReference type="Gene3D" id="2.60.200.30">
    <property type="entry name" value="Probable inorganic polyphosphate/atp-NAD kinase, domain 2"/>
    <property type="match status" value="1"/>
</dbReference>
<dbReference type="GO" id="GO:0003951">
    <property type="term" value="F:NAD+ kinase activity"/>
    <property type="evidence" value="ECO:0007669"/>
    <property type="project" value="UniProtKB-EC"/>
</dbReference>
<dbReference type="PANTHER" id="PTHR20275:SF0">
    <property type="entry name" value="NAD KINASE"/>
    <property type="match status" value="1"/>
</dbReference>
<proteinExistence type="inferred from homology"/>
<dbReference type="InterPro" id="IPR017437">
    <property type="entry name" value="ATP-NAD_kinase_PpnK-typ_C"/>
</dbReference>
<dbReference type="InterPro" id="IPR002504">
    <property type="entry name" value="NADK"/>
</dbReference>
<keyword evidence="4" id="KW-0520">NAD</keyword>
<gene>
    <name evidence="5" type="primary">nadK_24</name>
    <name evidence="5" type="ORF">SDC9_90747</name>
</gene>
<dbReference type="SUPFAM" id="SSF111331">
    <property type="entry name" value="NAD kinase/diacylglycerol kinase-like"/>
    <property type="match status" value="1"/>
</dbReference>
<dbReference type="EMBL" id="VSSQ01010336">
    <property type="protein sequence ID" value="MPM44069.1"/>
    <property type="molecule type" value="Genomic_DNA"/>
</dbReference>
<dbReference type="Gene3D" id="3.40.50.10330">
    <property type="entry name" value="Probable inorganic polyphosphate/atp-NAD kinase, domain 1"/>
    <property type="match status" value="1"/>
</dbReference>
<evidence type="ECO:0000256" key="4">
    <source>
        <dbReference type="ARBA" id="ARBA00023027"/>
    </source>
</evidence>
<accession>A0A644ZST9</accession>